<protein>
    <recommendedName>
        <fullName evidence="2">Tll0287-like domain-containing protein</fullName>
    </recommendedName>
</protein>
<feature type="chain" id="PRO_5035169343" description="Tll0287-like domain-containing protein" evidence="1">
    <location>
        <begin position="22"/>
        <end position="256"/>
    </location>
</feature>
<reference evidence="3" key="1">
    <citation type="journal article" name="DNA Res.">
        <title>The physiological potential of anammox bacteria as revealed by their core genome structure.</title>
        <authorList>
            <person name="Okubo T."/>
            <person name="Toyoda A."/>
            <person name="Fukuhara K."/>
            <person name="Uchiyama I."/>
            <person name="Harigaya Y."/>
            <person name="Kuroiwa M."/>
            <person name="Suzuki T."/>
            <person name="Murakami Y."/>
            <person name="Suwa Y."/>
            <person name="Takami H."/>
        </authorList>
    </citation>
    <scope>NUCLEOTIDE SEQUENCE</scope>
    <source>
        <strain evidence="3">317325-3</strain>
    </source>
</reference>
<dbReference type="Proteomes" id="UP000662914">
    <property type="component" value="Chromosome"/>
</dbReference>
<evidence type="ECO:0000313" key="3">
    <source>
        <dbReference type="EMBL" id="BBO20090.1"/>
    </source>
</evidence>
<evidence type="ECO:0000259" key="2">
    <source>
        <dbReference type="Pfam" id="PF11845"/>
    </source>
</evidence>
<organism evidence="3 4">
    <name type="scientific">Candidatus Desulfobacillus denitrificans</name>
    <dbReference type="NCBI Taxonomy" id="2608985"/>
    <lineage>
        <taxon>Bacteria</taxon>
        <taxon>Pseudomonadati</taxon>
        <taxon>Pseudomonadota</taxon>
        <taxon>Betaproteobacteria</taxon>
        <taxon>Candidatus Desulfobacillus</taxon>
    </lineage>
</organism>
<sequence>MIGRCAALAAMFLLASLPAAAEEIGARAKGGFAESFFLEKVPRAEAKATAERLAKAVIAARMIIFAYAGKFVDPSLGDKGFSGEVFETQWRAALEPDMIDATPTQKRLYEKLIWAGRQVMENNQDRINFKGVGWKNFLPAKWEREMGQVFTAKTGIVIKQPGRAYRSPVNVPDDTERAALVHYVKAGHGENAPIRKTEKWGKQEVYRHMEPIRLLPACMGCHGKPKGELDLVNFEKDGLEPGDVIGLMSVTLAVSD</sequence>
<evidence type="ECO:0000256" key="1">
    <source>
        <dbReference type="SAM" id="SignalP"/>
    </source>
</evidence>
<proteinExistence type="predicted"/>
<dbReference type="Pfam" id="PF11845">
    <property type="entry name" value="Tll0287-like"/>
    <property type="match status" value="1"/>
</dbReference>
<dbReference type="EMBL" id="AP021857">
    <property type="protein sequence ID" value="BBO20090.1"/>
    <property type="molecule type" value="Genomic_DNA"/>
</dbReference>
<name>A0A809QXD5_9PROT</name>
<gene>
    <name evidence="3" type="ORF">DSYM_07890</name>
</gene>
<feature type="domain" description="Tll0287-like" evidence="2">
    <location>
        <begin position="115"/>
        <end position="252"/>
    </location>
</feature>
<keyword evidence="1" id="KW-0732">Signal</keyword>
<dbReference type="KEGG" id="ddz:DSYM_07890"/>
<feature type="signal peptide" evidence="1">
    <location>
        <begin position="1"/>
        <end position="21"/>
    </location>
</feature>
<dbReference type="AlphaFoldDB" id="A0A809QXD5"/>
<dbReference type="InterPro" id="IPR021796">
    <property type="entry name" value="Tll0287-like_dom"/>
</dbReference>
<evidence type="ECO:0000313" key="4">
    <source>
        <dbReference type="Proteomes" id="UP000662914"/>
    </source>
</evidence>
<accession>A0A809QXD5</accession>